<dbReference type="EMBL" id="LKBA01000004">
    <property type="protein sequence ID" value="KPN64249.1"/>
    <property type="molecule type" value="Genomic_DNA"/>
</dbReference>
<proteinExistence type="predicted"/>
<accession>A0A0P7IZG6</accession>
<name>A0A0P7IZG6_9RHOB</name>
<evidence type="ECO:0000313" key="2">
    <source>
        <dbReference type="Proteomes" id="UP000050471"/>
    </source>
</evidence>
<dbReference type="OrthoDB" id="7870359at2"/>
<dbReference type="RefSeq" id="WP_055188308.1">
    <property type="nucleotide sequence ID" value="NZ_FPBS01000001.1"/>
</dbReference>
<protein>
    <recommendedName>
        <fullName evidence="3">DUF4376 domain-containing protein</fullName>
    </recommendedName>
</protein>
<evidence type="ECO:0008006" key="3">
    <source>
        <dbReference type="Google" id="ProtNLM"/>
    </source>
</evidence>
<dbReference type="AlphaFoldDB" id="A0A0P7IZG6"/>
<comment type="caution">
    <text evidence="1">The sequence shown here is derived from an EMBL/GenBank/DDBJ whole genome shotgun (WGS) entry which is preliminary data.</text>
</comment>
<sequence>MGKRILIERADGSISVADVVLGADQTLEDVAAAITPEGASWRVVTDVAAADIIASAPPTITDVNNEARRRIWLVLGVSAQEDAMVRQQNYTSFMINAQITLDAGGKLSDADQQKREAIIAGYALIESIRAASNVLTARDPIPANFADDAHWPVIAG</sequence>
<reference evidence="1 2" key="1">
    <citation type="submission" date="2015-09" db="EMBL/GenBank/DDBJ databases">
        <title>Draft genome sequence of Aliiroseovarius crassostreae CV919-312TSm, the causative agent of Roseovarius Oyster Disease (formerly Juvenile Oyster Disease).</title>
        <authorList>
            <person name="Kessner L."/>
            <person name="Spinard E."/>
            <person name="Nelson D."/>
        </authorList>
    </citation>
    <scope>NUCLEOTIDE SEQUENCE [LARGE SCALE GENOMIC DNA]</scope>
    <source>
        <strain evidence="1 2">CV919-312</strain>
    </source>
</reference>
<organism evidence="1 2">
    <name type="scientific">Aliiroseovarius crassostreae</name>
    <dbReference type="NCBI Taxonomy" id="154981"/>
    <lineage>
        <taxon>Bacteria</taxon>
        <taxon>Pseudomonadati</taxon>
        <taxon>Pseudomonadota</taxon>
        <taxon>Alphaproteobacteria</taxon>
        <taxon>Rhodobacterales</taxon>
        <taxon>Paracoccaceae</taxon>
        <taxon>Aliiroseovarius</taxon>
    </lineage>
</organism>
<gene>
    <name evidence="1" type="ORF">AKJ29_16575</name>
</gene>
<dbReference type="STRING" id="154981.AKJ29_16575"/>
<evidence type="ECO:0000313" key="1">
    <source>
        <dbReference type="EMBL" id="KPN64249.1"/>
    </source>
</evidence>
<dbReference type="Proteomes" id="UP000050471">
    <property type="component" value="Unassembled WGS sequence"/>
</dbReference>
<keyword evidence="2" id="KW-1185">Reference proteome</keyword>